<accession>A0A0W8F0W6</accession>
<evidence type="ECO:0000313" key="2">
    <source>
        <dbReference type="EMBL" id="KUG14528.1"/>
    </source>
</evidence>
<dbReference type="EMBL" id="LNQE01001647">
    <property type="protein sequence ID" value="KUG14528.1"/>
    <property type="molecule type" value="Genomic_DNA"/>
</dbReference>
<gene>
    <name evidence="2" type="ORF">ASZ90_015829</name>
</gene>
<comment type="caution">
    <text evidence="2">The sequence shown here is derived from an EMBL/GenBank/DDBJ whole genome shotgun (WGS) entry which is preliminary data.</text>
</comment>
<protein>
    <submittedName>
        <fullName evidence="2">Uncharacterized protein</fullName>
    </submittedName>
</protein>
<sequence>MAIKNELKKQVLPLCPETLLVSPAGTRDPGGPSLSRNDT</sequence>
<feature type="region of interest" description="Disordered" evidence="1">
    <location>
        <begin position="20"/>
        <end position="39"/>
    </location>
</feature>
<proteinExistence type="predicted"/>
<evidence type="ECO:0000256" key="1">
    <source>
        <dbReference type="SAM" id="MobiDB-lite"/>
    </source>
</evidence>
<dbReference type="AlphaFoldDB" id="A0A0W8F0W6"/>
<name>A0A0W8F0W6_9ZZZZ</name>
<organism evidence="2">
    <name type="scientific">hydrocarbon metagenome</name>
    <dbReference type="NCBI Taxonomy" id="938273"/>
    <lineage>
        <taxon>unclassified sequences</taxon>
        <taxon>metagenomes</taxon>
        <taxon>ecological metagenomes</taxon>
    </lineage>
</organism>
<reference evidence="2" key="1">
    <citation type="journal article" date="2015" name="Proc. Natl. Acad. Sci. U.S.A.">
        <title>Networks of energetic and metabolic interactions define dynamics in microbial communities.</title>
        <authorList>
            <person name="Embree M."/>
            <person name="Liu J.K."/>
            <person name="Al-Bassam M.M."/>
            <person name="Zengler K."/>
        </authorList>
    </citation>
    <scope>NUCLEOTIDE SEQUENCE</scope>
</reference>